<dbReference type="InterPro" id="IPR022892">
    <property type="entry name" value="RNaseHI"/>
</dbReference>
<comment type="cofactor">
    <cofactor evidence="2">
        <name>Mg(2+)</name>
        <dbReference type="ChEBI" id="CHEBI:18420"/>
    </cofactor>
</comment>
<dbReference type="InterPro" id="IPR050092">
    <property type="entry name" value="RNase_H"/>
</dbReference>
<dbReference type="CDD" id="cd09278">
    <property type="entry name" value="RNase_HI_prokaryote_like"/>
    <property type="match status" value="1"/>
</dbReference>
<reference evidence="12 13" key="1">
    <citation type="journal article" date="2018" name="Mar. Genomics">
        <title>Complete genome sequence of Marinifilaceae bacterium strain SPP2, isolated from the Antarctic marine sediment.</title>
        <authorList>
            <person name="Watanabe M."/>
            <person name="Kojima H."/>
            <person name="Fukui M."/>
        </authorList>
    </citation>
    <scope>NUCLEOTIDE SEQUENCE [LARGE SCALE GENOMIC DNA]</scope>
    <source>
        <strain evidence="12 13">SPP2</strain>
    </source>
</reference>
<dbReference type="PANTHER" id="PTHR10642">
    <property type="entry name" value="RIBONUCLEASE H1"/>
    <property type="match status" value="1"/>
</dbReference>
<dbReference type="InterPro" id="IPR002156">
    <property type="entry name" value="RNaseH_domain"/>
</dbReference>
<comment type="similarity">
    <text evidence="3">Belongs to the RNase H family.</text>
</comment>
<evidence type="ECO:0000313" key="12">
    <source>
        <dbReference type="EMBL" id="BAX81985.1"/>
    </source>
</evidence>
<reference evidence="13" key="2">
    <citation type="journal article" date="2020" name="Antonie Van Leeuwenhoek">
        <title>Labilibaculum antarcticum sp. nov., a novel facultative anaerobic, psychrotorelant bacterium isolated from marine sediment of Antarctica.</title>
        <authorList>
            <person name="Watanabe M."/>
            <person name="Kojima H."/>
            <person name="Fukui M."/>
        </authorList>
    </citation>
    <scope>NUCLEOTIDE SEQUENCE [LARGE SCALE GENOMIC DNA]</scope>
    <source>
        <strain evidence="13">SPP2</strain>
    </source>
</reference>
<organism evidence="12 13">
    <name type="scientific">Labilibaculum antarcticum</name>
    <dbReference type="NCBI Taxonomy" id="1717717"/>
    <lineage>
        <taxon>Bacteria</taxon>
        <taxon>Pseudomonadati</taxon>
        <taxon>Bacteroidota</taxon>
        <taxon>Bacteroidia</taxon>
        <taxon>Marinilabiliales</taxon>
        <taxon>Marinifilaceae</taxon>
        <taxon>Labilibaculum</taxon>
    </lineage>
</organism>
<gene>
    <name evidence="12" type="ORF">ALGA_3693</name>
</gene>
<evidence type="ECO:0000313" key="13">
    <source>
        <dbReference type="Proteomes" id="UP000218267"/>
    </source>
</evidence>
<dbReference type="OrthoDB" id="7845843at2"/>
<comment type="subunit">
    <text evidence="4">Monomer.</text>
</comment>
<keyword evidence="10" id="KW-0460">Magnesium</keyword>
<dbReference type="Pfam" id="PF00075">
    <property type="entry name" value="RNase_H"/>
    <property type="match status" value="1"/>
</dbReference>
<accession>A0A1Y1CNP9</accession>
<dbReference type="SUPFAM" id="SSF53098">
    <property type="entry name" value="Ribonuclease H-like"/>
    <property type="match status" value="1"/>
</dbReference>
<evidence type="ECO:0000256" key="7">
    <source>
        <dbReference type="ARBA" id="ARBA00022723"/>
    </source>
</evidence>
<dbReference type="AlphaFoldDB" id="A0A1Y1CNP9"/>
<dbReference type="Gene3D" id="3.30.420.10">
    <property type="entry name" value="Ribonuclease H-like superfamily/Ribonuclease H"/>
    <property type="match status" value="1"/>
</dbReference>
<evidence type="ECO:0000256" key="5">
    <source>
        <dbReference type="ARBA" id="ARBA00012180"/>
    </source>
</evidence>
<name>A0A1Y1CNP9_9BACT</name>
<evidence type="ECO:0000256" key="8">
    <source>
        <dbReference type="ARBA" id="ARBA00022759"/>
    </source>
</evidence>
<dbReference type="PANTHER" id="PTHR10642:SF26">
    <property type="entry name" value="RIBONUCLEASE H1"/>
    <property type="match status" value="1"/>
</dbReference>
<evidence type="ECO:0000256" key="9">
    <source>
        <dbReference type="ARBA" id="ARBA00022801"/>
    </source>
</evidence>
<evidence type="ECO:0000256" key="1">
    <source>
        <dbReference type="ARBA" id="ARBA00000077"/>
    </source>
</evidence>
<keyword evidence="7" id="KW-0479">Metal-binding</keyword>
<proteinExistence type="inferred from homology"/>
<dbReference type="PROSITE" id="PS50879">
    <property type="entry name" value="RNASE_H_1"/>
    <property type="match status" value="1"/>
</dbReference>
<protein>
    <recommendedName>
        <fullName evidence="5">ribonuclease H</fullName>
        <ecNumber evidence="5">3.1.26.4</ecNumber>
    </recommendedName>
</protein>
<dbReference type="GO" id="GO:0004523">
    <property type="term" value="F:RNA-DNA hybrid ribonuclease activity"/>
    <property type="evidence" value="ECO:0007669"/>
    <property type="project" value="UniProtKB-EC"/>
</dbReference>
<dbReference type="RefSeq" id="WP_096431901.1">
    <property type="nucleotide sequence ID" value="NZ_AP018042.1"/>
</dbReference>
<keyword evidence="13" id="KW-1185">Reference proteome</keyword>
<evidence type="ECO:0000256" key="3">
    <source>
        <dbReference type="ARBA" id="ARBA00005300"/>
    </source>
</evidence>
<dbReference type="EMBL" id="AP018042">
    <property type="protein sequence ID" value="BAX81985.1"/>
    <property type="molecule type" value="Genomic_DNA"/>
</dbReference>
<keyword evidence="6" id="KW-0540">Nuclease</keyword>
<evidence type="ECO:0000256" key="10">
    <source>
        <dbReference type="ARBA" id="ARBA00022842"/>
    </source>
</evidence>
<dbReference type="GO" id="GO:0046872">
    <property type="term" value="F:metal ion binding"/>
    <property type="evidence" value="ECO:0007669"/>
    <property type="project" value="UniProtKB-KW"/>
</dbReference>
<evidence type="ECO:0000256" key="6">
    <source>
        <dbReference type="ARBA" id="ARBA00022722"/>
    </source>
</evidence>
<dbReference type="KEGG" id="mbas:ALGA_3693"/>
<dbReference type="GO" id="GO:0043137">
    <property type="term" value="P:DNA replication, removal of RNA primer"/>
    <property type="evidence" value="ECO:0007669"/>
    <property type="project" value="TreeGrafter"/>
</dbReference>
<evidence type="ECO:0000256" key="4">
    <source>
        <dbReference type="ARBA" id="ARBA00011245"/>
    </source>
</evidence>
<keyword evidence="9" id="KW-0378">Hydrolase</keyword>
<dbReference type="GO" id="GO:0003676">
    <property type="term" value="F:nucleic acid binding"/>
    <property type="evidence" value="ECO:0007669"/>
    <property type="project" value="InterPro"/>
</dbReference>
<dbReference type="InterPro" id="IPR012337">
    <property type="entry name" value="RNaseH-like_sf"/>
</dbReference>
<keyword evidence="8" id="KW-0255">Endonuclease</keyword>
<evidence type="ECO:0000256" key="2">
    <source>
        <dbReference type="ARBA" id="ARBA00001946"/>
    </source>
</evidence>
<dbReference type="Proteomes" id="UP000218267">
    <property type="component" value="Chromosome"/>
</dbReference>
<dbReference type="EC" id="3.1.26.4" evidence="5"/>
<feature type="domain" description="RNase H type-1" evidence="11">
    <location>
        <begin position="115"/>
        <end position="257"/>
    </location>
</feature>
<comment type="catalytic activity">
    <reaction evidence="1">
        <text>Endonucleolytic cleavage to 5'-phosphomonoester.</text>
        <dbReference type="EC" id="3.1.26.4"/>
    </reaction>
</comment>
<dbReference type="InterPro" id="IPR036397">
    <property type="entry name" value="RNaseH_sf"/>
</dbReference>
<evidence type="ECO:0000259" key="11">
    <source>
        <dbReference type="PROSITE" id="PS50879"/>
    </source>
</evidence>
<sequence length="260" mass="30250">MKAIKITVQIQAIKEQEIECLLSDERESIRVVYFPVESHVVYLDDAKLVEVVRKIQFQFEKVMRSAISGNLRLGQTINCVFIDGFNFVKEADFHHYIRVDRRTENLKITTSETEMKGIHKIFADGSHASEMKLSGYGGFTETPDGEQHIYHQSFKQGSSNMMELLAVMEGLEHLQAIEKIQVNTDSRFVIRGLVQWIHFWQHNNWQTAHGSEVKFVKDWQKMNRLCEGKLMEFKWIKGHSGNEKQDFCHQLARESTNGKK</sequence>